<feature type="compositionally biased region" description="Polar residues" evidence="1">
    <location>
        <begin position="808"/>
        <end position="817"/>
    </location>
</feature>
<dbReference type="Proteomes" id="UP000664132">
    <property type="component" value="Unassembled WGS sequence"/>
</dbReference>
<gene>
    <name evidence="2" type="ORF">IFR04_011116</name>
</gene>
<dbReference type="PANTHER" id="PTHR14187">
    <property type="entry name" value="ALPHA KINASE/ELONGATION FACTOR 2 KINASE"/>
    <property type="match status" value="1"/>
</dbReference>
<keyword evidence="3" id="KW-1185">Reference proteome</keyword>
<feature type="region of interest" description="Disordered" evidence="1">
    <location>
        <begin position="808"/>
        <end position="831"/>
    </location>
</feature>
<accession>A0A8H7W581</accession>
<sequence length="852" mass="95780">MAQGVLLTSIDLGTATTTAQFVRVCDRHDGTGRVHRQTVGAGARPIEMKDWPGGRKGDAIGQACVPTDLVYDRDTRELLFWGFEAQRYLDEFAPEIGPDQVYIVQHIKLLLPDPDRAKTRSPATARYKRKREELIYVLQKQPFDVFQDFMDVVVYEVINSAKEYYGQFDSYQVELSLAFPSGWPEYIHRQVAAIGATAMEKALEAHNLINITFGIQNVYTVSETLCGVKEWLETALEEATASIALAIAPTNIDDLNVGDTFLPVDIGGGTGCMTPLKLVRKKPLQVDQIGRTQCNSFIFQSKKVLISSQALEVSGEAVEAEFERLLRSMNIEEEYDKDVERLISRICRMFKEEKKNCSPVTGILKWSIEVTGLRANPTKDFSENTLKINRKLLEGCFDPVIDALEEAIQATLNDMPEIKAIIFLGQFGGSSAYLKKRMAKSPIAARVKLRHSKTGKMDVVKGALSERQKLRESFVRKSETIKSYGTLITLPWGNGREGTMRFPNAIRDGAVDFEKDPDGVRLKVIEWAIPKGTVLERNEKRDIGIDGRKCHIWKFGEKEVDFEDIIVVSDEVPRVLEDGKSFTLWTKAHEENQLFIEDEKIDVQQISFTWDLSMSEKLSPTGDFLGAYSLKDLQDFYIHPQKRKGPKGRQHFRRLEYDLVWHITEMQVKVHVKPIFPRAIGPPTMQLAKQKSISASERWAGESRSVGLQRDITISAAIESPPTVPRSPVESPPDLERGMPRTSTGTPMDLDDDFLGGGDLVEELAREHPHRRALRSRSPNCDSPVRTPNPAVTGTTIATNSWRMVELSSSSSATGSHVQDGRRREGSPPFQNCARAIHVTYSHSDKQRLTKI</sequence>
<name>A0A8H7W581_9HELO</name>
<dbReference type="AlphaFoldDB" id="A0A8H7W581"/>
<organism evidence="2 3">
    <name type="scientific">Cadophora malorum</name>
    <dbReference type="NCBI Taxonomy" id="108018"/>
    <lineage>
        <taxon>Eukaryota</taxon>
        <taxon>Fungi</taxon>
        <taxon>Dikarya</taxon>
        <taxon>Ascomycota</taxon>
        <taxon>Pezizomycotina</taxon>
        <taxon>Leotiomycetes</taxon>
        <taxon>Helotiales</taxon>
        <taxon>Ploettnerulaceae</taxon>
        <taxon>Cadophora</taxon>
    </lineage>
</organism>
<evidence type="ECO:0000256" key="1">
    <source>
        <dbReference type="SAM" id="MobiDB-lite"/>
    </source>
</evidence>
<protein>
    <recommendedName>
        <fullName evidence="4">Actin-like ATPase domain-containing protein</fullName>
    </recommendedName>
</protein>
<feature type="region of interest" description="Disordered" evidence="1">
    <location>
        <begin position="767"/>
        <end position="794"/>
    </location>
</feature>
<evidence type="ECO:0000313" key="3">
    <source>
        <dbReference type="Proteomes" id="UP000664132"/>
    </source>
</evidence>
<evidence type="ECO:0000313" key="2">
    <source>
        <dbReference type="EMBL" id="KAG4415752.1"/>
    </source>
</evidence>
<dbReference type="CDD" id="cd10170">
    <property type="entry name" value="ASKHA_NBD_HSP70"/>
    <property type="match status" value="1"/>
</dbReference>
<feature type="region of interest" description="Disordered" evidence="1">
    <location>
        <begin position="718"/>
        <end position="751"/>
    </location>
</feature>
<comment type="caution">
    <text evidence="2">The sequence shown here is derived from an EMBL/GenBank/DDBJ whole genome shotgun (WGS) entry which is preliminary data.</text>
</comment>
<dbReference type="EMBL" id="JAFJYH010000209">
    <property type="protein sequence ID" value="KAG4415752.1"/>
    <property type="molecule type" value="Genomic_DNA"/>
</dbReference>
<proteinExistence type="predicted"/>
<dbReference type="OrthoDB" id="3503699at2759"/>
<reference evidence="2" key="1">
    <citation type="submission" date="2021-02" db="EMBL/GenBank/DDBJ databases">
        <title>Genome sequence Cadophora malorum strain M34.</title>
        <authorList>
            <person name="Stefanovic E."/>
            <person name="Vu D."/>
            <person name="Scully C."/>
            <person name="Dijksterhuis J."/>
            <person name="Roader J."/>
            <person name="Houbraken J."/>
        </authorList>
    </citation>
    <scope>NUCLEOTIDE SEQUENCE</scope>
    <source>
        <strain evidence="2">M34</strain>
    </source>
</reference>
<evidence type="ECO:0008006" key="4">
    <source>
        <dbReference type="Google" id="ProtNLM"/>
    </source>
</evidence>
<dbReference type="PANTHER" id="PTHR14187:SF5">
    <property type="entry name" value="HEAT SHOCK 70 KDA PROTEIN 12A"/>
    <property type="match status" value="1"/>
</dbReference>